<evidence type="ECO:0000256" key="1">
    <source>
        <dbReference type="ARBA" id="ARBA00004123"/>
    </source>
</evidence>
<comment type="caution">
    <text evidence="5">The sequence shown here is derived from an EMBL/GenBank/DDBJ whole genome shotgun (WGS) entry which is preliminary data.</text>
</comment>
<dbReference type="EMBL" id="JAWJWE010000004">
    <property type="protein sequence ID" value="KAK6636819.1"/>
    <property type="molecule type" value="Genomic_DNA"/>
</dbReference>
<keyword evidence="3" id="KW-0539">Nucleus</keyword>
<reference evidence="5 6" key="1">
    <citation type="submission" date="2023-10" db="EMBL/GenBank/DDBJ databases">
        <title>Genomes of two closely related lineages of the louse Polyplax serrata with different host specificities.</title>
        <authorList>
            <person name="Martinu J."/>
            <person name="Tarabai H."/>
            <person name="Stefka J."/>
            <person name="Hypsa V."/>
        </authorList>
    </citation>
    <scope>NUCLEOTIDE SEQUENCE [LARGE SCALE GENOMIC DNA]</scope>
    <source>
        <strain evidence="5">HR10_N</strain>
    </source>
</reference>
<dbReference type="GO" id="GO:0003713">
    <property type="term" value="F:transcription coactivator activity"/>
    <property type="evidence" value="ECO:0007669"/>
    <property type="project" value="InterPro"/>
</dbReference>
<dbReference type="AlphaFoldDB" id="A0AAN8S4W5"/>
<dbReference type="PRINTS" id="PR02028">
    <property type="entry name" value="CMYCBINDINGP"/>
</dbReference>
<gene>
    <name evidence="5" type="ORF">RUM43_010482</name>
</gene>
<dbReference type="InterPro" id="IPR026060">
    <property type="entry name" value="AMY1"/>
</dbReference>
<comment type="subcellular location">
    <subcellularLocation>
        <location evidence="1">Nucleus</location>
    </subcellularLocation>
</comment>
<evidence type="ECO:0008006" key="7">
    <source>
        <dbReference type="Google" id="ProtNLM"/>
    </source>
</evidence>
<dbReference type="GO" id="GO:0005634">
    <property type="term" value="C:nucleus"/>
    <property type="evidence" value="ECO:0007669"/>
    <property type="project" value="UniProtKB-SubCell"/>
</dbReference>
<dbReference type="Proteomes" id="UP001372834">
    <property type="component" value="Unassembled WGS sequence"/>
</dbReference>
<evidence type="ECO:0000256" key="4">
    <source>
        <dbReference type="SAM" id="Coils"/>
    </source>
</evidence>
<name>A0AAN8S4W5_POLSC</name>
<dbReference type="PANTHER" id="PTHR13168:SF0">
    <property type="entry name" value="C-MYC-BINDING PROTEIN"/>
    <property type="match status" value="1"/>
</dbReference>
<evidence type="ECO:0000313" key="6">
    <source>
        <dbReference type="Proteomes" id="UP001372834"/>
    </source>
</evidence>
<accession>A0AAN8S4W5</accession>
<evidence type="ECO:0000256" key="3">
    <source>
        <dbReference type="ARBA" id="ARBA00023242"/>
    </source>
</evidence>
<comment type="similarity">
    <text evidence="2">Belongs to the AMY1 family.</text>
</comment>
<proteinExistence type="inferred from homology"/>
<sequence length="120" mass="13785">MTTYRPIDSKREEFRKYLERAGVMDALTKVLVALYEEPEKPVDAMEYPFINASFYMFLQVESFVRKNLGDDRPERCELDAALNDLAEAQGKIAVLEEALAEVKSRLEKYEPTDDGSQNPD</sequence>
<protein>
    <recommendedName>
        <fullName evidence="7">c-Myc-binding protein</fullName>
    </recommendedName>
</protein>
<organism evidence="5 6">
    <name type="scientific">Polyplax serrata</name>
    <name type="common">Common mouse louse</name>
    <dbReference type="NCBI Taxonomy" id="468196"/>
    <lineage>
        <taxon>Eukaryota</taxon>
        <taxon>Metazoa</taxon>
        <taxon>Ecdysozoa</taxon>
        <taxon>Arthropoda</taxon>
        <taxon>Hexapoda</taxon>
        <taxon>Insecta</taxon>
        <taxon>Pterygota</taxon>
        <taxon>Neoptera</taxon>
        <taxon>Paraneoptera</taxon>
        <taxon>Psocodea</taxon>
        <taxon>Troctomorpha</taxon>
        <taxon>Phthiraptera</taxon>
        <taxon>Anoplura</taxon>
        <taxon>Polyplacidae</taxon>
        <taxon>Polyplax</taxon>
    </lineage>
</organism>
<keyword evidence="4" id="KW-0175">Coiled coil</keyword>
<dbReference type="PANTHER" id="PTHR13168">
    <property type="entry name" value="ASSOCIATE OF C-MYC AMY-1"/>
    <property type="match status" value="1"/>
</dbReference>
<evidence type="ECO:0000313" key="5">
    <source>
        <dbReference type="EMBL" id="KAK6636819.1"/>
    </source>
</evidence>
<feature type="coiled-coil region" evidence="4">
    <location>
        <begin position="78"/>
        <end position="105"/>
    </location>
</feature>
<evidence type="ECO:0000256" key="2">
    <source>
        <dbReference type="ARBA" id="ARBA00009389"/>
    </source>
</evidence>